<evidence type="ECO:0000313" key="2">
    <source>
        <dbReference type="Proteomes" id="UP000607653"/>
    </source>
</evidence>
<evidence type="ECO:0000313" key="1">
    <source>
        <dbReference type="EMBL" id="DAD36054.1"/>
    </source>
</evidence>
<dbReference type="AlphaFoldDB" id="A0A822YPE7"/>
<name>A0A822YPE7_NELNU</name>
<protein>
    <submittedName>
        <fullName evidence="1">Uncharacterized protein</fullName>
    </submittedName>
</protein>
<accession>A0A822YPE7</accession>
<comment type="caution">
    <text evidence="1">The sequence shown here is derived from an EMBL/GenBank/DDBJ whole genome shotgun (WGS) entry which is preliminary data.</text>
</comment>
<organism evidence="1 2">
    <name type="scientific">Nelumbo nucifera</name>
    <name type="common">Sacred lotus</name>
    <dbReference type="NCBI Taxonomy" id="4432"/>
    <lineage>
        <taxon>Eukaryota</taxon>
        <taxon>Viridiplantae</taxon>
        <taxon>Streptophyta</taxon>
        <taxon>Embryophyta</taxon>
        <taxon>Tracheophyta</taxon>
        <taxon>Spermatophyta</taxon>
        <taxon>Magnoliopsida</taxon>
        <taxon>Proteales</taxon>
        <taxon>Nelumbonaceae</taxon>
        <taxon>Nelumbo</taxon>
    </lineage>
</organism>
<reference evidence="1 2" key="1">
    <citation type="journal article" date="2020" name="Mol. Biol. Evol.">
        <title>Distinct Expression and Methylation Patterns for Genes with Different Fates following a Single Whole-Genome Duplication in Flowering Plants.</title>
        <authorList>
            <person name="Shi T."/>
            <person name="Rahmani R.S."/>
            <person name="Gugger P.F."/>
            <person name="Wang M."/>
            <person name="Li H."/>
            <person name="Zhang Y."/>
            <person name="Li Z."/>
            <person name="Wang Q."/>
            <person name="Van de Peer Y."/>
            <person name="Marchal K."/>
            <person name="Chen J."/>
        </authorList>
    </citation>
    <scope>NUCLEOTIDE SEQUENCE [LARGE SCALE GENOMIC DNA]</scope>
    <source>
        <tissue evidence="1">Leaf</tissue>
    </source>
</reference>
<dbReference type="EMBL" id="DUZY01000004">
    <property type="protein sequence ID" value="DAD36054.1"/>
    <property type="molecule type" value="Genomic_DNA"/>
</dbReference>
<keyword evidence="2" id="KW-1185">Reference proteome</keyword>
<gene>
    <name evidence="1" type="ORF">HUJ06_006694</name>
</gene>
<sequence>MDELGMFMLFRRTEKRGMFVL</sequence>
<proteinExistence type="predicted"/>
<dbReference type="Proteomes" id="UP000607653">
    <property type="component" value="Unassembled WGS sequence"/>
</dbReference>